<evidence type="ECO:0000313" key="10">
    <source>
        <dbReference type="Proteomes" id="UP000000238"/>
    </source>
</evidence>
<keyword evidence="6" id="KW-0812">Transmembrane</keyword>
<organism evidence="9 10">
    <name type="scientific">Hahella chejuensis (strain KCTC 2396)</name>
    <dbReference type="NCBI Taxonomy" id="349521"/>
    <lineage>
        <taxon>Bacteria</taxon>
        <taxon>Pseudomonadati</taxon>
        <taxon>Pseudomonadota</taxon>
        <taxon>Gammaproteobacteria</taxon>
        <taxon>Oceanospirillales</taxon>
        <taxon>Hahellaceae</taxon>
        <taxon>Hahella</taxon>
    </lineage>
</organism>
<dbReference type="Proteomes" id="UP000000238">
    <property type="component" value="Chromosome"/>
</dbReference>
<dbReference type="eggNOG" id="COG4235">
    <property type="taxonomic scope" value="Bacteria"/>
</dbReference>
<dbReference type="Gene3D" id="1.25.40.10">
    <property type="entry name" value="Tetratricopeptide repeat domain"/>
    <property type="match status" value="1"/>
</dbReference>
<evidence type="ECO:0000313" key="9">
    <source>
        <dbReference type="EMBL" id="ABC31067.1"/>
    </source>
</evidence>
<dbReference type="NCBIfam" id="TIGR03142">
    <property type="entry name" value="cytochro_ccmI"/>
    <property type="match status" value="1"/>
</dbReference>
<proteinExistence type="predicted"/>
<keyword evidence="2" id="KW-0677">Repeat</keyword>
<evidence type="ECO:0000256" key="2">
    <source>
        <dbReference type="ARBA" id="ARBA00022737"/>
    </source>
</evidence>
<dbReference type="InterPro" id="IPR056413">
    <property type="entry name" value="TPR_CcmH_CycH"/>
</dbReference>
<feature type="repeat" description="TPR" evidence="5">
    <location>
        <begin position="238"/>
        <end position="271"/>
    </location>
</feature>
<keyword evidence="6" id="KW-0472">Membrane</keyword>
<reference evidence="9 10" key="1">
    <citation type="journal article" date="2005" name="Nucleic Acids Res.">
        <title>Genomic blueprint of Hahella chejuensis, a marine microbe producing an algicidal agent.</title>
        <authorList>
            <person name="Jeong H."/>
            <person name="Yim J.H."/>
            <person name="Lee C."/>
            <person name="Choi S.-H."/>
            <person name="Park Y.K."/>
            <person name="Yoon S.H."/>
            <person name="Hur C.-G."/>
            <person name="Kang H.-Y."/>
            <person name="Kim D."/>
            <person name="Lee H.H."/>
            <person name="Park K.H."/>
            <person name="Park S.-H."/>
            <person name="Park H.-S."/>
            <person name="Lee H.K."/>
            <person name="Oh T.K."/>
            <person name="Kim J.F."/>
        </authorList>
    </citation>
    <scope>NUCLEOTIDE SEQUENCE [LARGE SCALE GENOMIC DNA]</scope>
    <source>
        <strain evidence="9 10">KCTC 2396</strain>
    </source>
</reference>
<dbReference type="GO" id="GO:0005886">
    <property type="term" value="C:plasma membrane"/>
    <property type="evidence" value="ECO:0007669"/>
    <property type="project" value="TreeGrafter"/>
</dbReference>
<dbReference type="HOGENOM" id="CLU_036074_2_1_6"/>
<evidence type="ECO:0000256" key="1">
    <source>
        <dbReference type="ARBA" id="ARBA00004196"/>
    </source>
</evidence>
<dbReference type="SUPFAM" id="SSF48452">
    <property type="entry name" value="TPR-like"/>
    <property type="match status" value="1"/>
</dbReference>
<dbReference type="OrthoDB" id="9776053at2"/>
<dbReference type="SMART" id="SM00028">
    <property type="entry name" value="TPR"/>
    <property type="match status" value="2"/>
</dbReference>
<keyword evidence="10" id="KW-1185">Reference proteome</keyword>
<name>Q2SE57_HAHCH</name>
<dbReference type="GO" id="GO:0017004">
    <property type="term" value="P:cytochrome complex assembly"/>
    <property type="evidence" value="ECO:0007669"/>
    <property type="project" value="UniProtKB-KW"/>
</dbReference>
<dbReference type="GO" id="GO:0030313">
    <property type="term" value="C:cell envelope"/>
    <property type="evidence" value="ECO:0007669"/>
    <property type="project" value="UniProtKB-SubCell"/>
</dbReference>
<dbReference type="AlphaFoldDB" id="Q2SE57"/>
<accession>Q2SE57</accession>
<evidence type="ECO:0000256" key="5">
    <source>
        <dbReference type="PROSITE-ProRule" id="PRU00339"/>
    </source>
</evidence>
<evidence type="ECO:0000256" key="6">
    <source>
        <dbReference type="SAM" id="Phobius"/>
    </source>
</evidence>
<dbReference type="Pfam" id="PF23914">
    <property type="entry name" value="TPR_CcmH_CycH"/>
    <property type="match status" value="1"/>
</dbReference>
<evidence type="ECO:0000259" key="7">
    <source>
        <dbReference type="Pfam" id="PF23892"/>
    </source>
</evidence>
<comment type="subcellular location">
    <subcellularLocation>
        <location evidence="1">Cell envelope</location>
    </subcellularLocation>
</comment>
<gene>
    <name evidence="9" type="ordered locus">HCH_04361</name>
</gene>
<evidence type="ECO:0000256" key="4">
    <source>
        <dbReference type="ARBA" id="ARBA00022803"/>
    </source>
</evidence>
<feature type="transmembrane region" description="Helical" evidence="6">
    <location>
        <begin position="6"/>
        <end position="27"/>
    </location>
</feature>
<feature type="domain" description="Cytochrome c-type biogenesis protein H Ig-like" evidence="7">
    <location>
        <begin position="305"/>
        <end position="413"/>
    </location>
</feature>
<feature type="transmembrane region" description="Helical" evidence="6">
    <location>
        <begin position="99"/>
        <end position="117"/>
    </location>
</feature>
<dbReference type="InterPro" id="IPR019734">
    <property type="entry name" value="TPR_rpt"/>
</dbReference>
<dbReference type="InterPro" id="IPR017560">
    <property type="entry name" value="Cyt_c_biogenesis_CcmI"/>
</dbReference>
<dbReference type="PROSITE" id="PS50005">
    <property type="entry name" value="TPR"/>
    <property type="match status" value="1"/>
</dbReference>
<dbReference type="EMBL" id="CP000155">
    <property type="protein sequence ID" value="ABC31067.1"/>
    <property type="molecule type" value="Genomic_DNA"/>
</dbReference>
<dbReference type="InterPro" id="IPR051263">
    <property type="entry name" value="C-type_cytochrome_biogenesis"/>
</dbReference>
<dbReference type="STRING" id="349521.HCH_04361"/>
<evidence type="ECO:0000259" key="8">
    <source>
        <dbReference type="Pfam" id="PF23914"/>
    </source>
</evidence>
<protein>
    <submittedName>
        <fullName evidence="9">Cytochrome c biogenesis factor</fullName>
    </submittedName>
</protein>
<feature type="domain" description="Cytochrome c-type biogenesis protein H TPR" evidence="8">
    <location>
        <begin position="153"/>
        <end position="271"/>
    </location>
</feature>
<sequence>MTVFWLAIVLLAVLAIAIIAFPLLSILKSGSQGAGARCDTANVALFEDRLTELRAELQAGLISDAEFHDLHIELEKSLLNDAEPGAQSMAYRSSRLRQILILVLVVVGVPAAALLMYHQFGDYKGLRQVEWMKETRLQLALAGNDPEEILRRLRDRLLEQPENIEGWALLGRSLMTMQRYVEAEEAFRRLAELLTAEGENPAGAHGLRAQALFFKEGRLSAPVRAALEQALKTDPNEGSSLSILGVAAFQEQRYAEAAKFWRRIVELNPNDPNAAAIRNGVARAEQLAAEQEAQQPAQAAGGASLQLQVSLGESLSAKAEPGDTVFILARPADGTRMPLAVVRKTVSELPVSVTLDDSMAMGPMAKLSSAETVEVVARVSKSGSPQPQPGDLQGVVGPIELRTQSEPLDLVIDQQVQ</sequence>
<evidence type="ECO:0000256" key="3">
    <source>
        <dbReference type="ARBA" id="ARBA00022748"/>
    </source>
</evidence>
<dbReference type="PANTHER" id="PTHR47870">
    <property type="entry name" value="CYTOCHROME C-TYPE BIOGENESIS PROTEIN CCMH"/>
    <property type="match status" value="1"/>
</dbReference>
<dbReference type="InterPro" id="IPR011990">
    <property type="entry name" value="TPR-like_helical_dom_sf"/>
</dbReference>
<dbReference type="PANTHER" id="PTHR47870:SF4">
    <property type="entry name" value="CYTOCHROME C-TYPE BIOGENESIS PROTEIN CYCH"/>
    <property type="match status" value="1"/>
</dbReference>
<dbReference type="Pfam" id="PF23892">
    <property type="entry name" value="Ig_CycH"/>
    <property type="match status" value="1"/>
</dbReference>
<dbReference type="KEGG" id="hch:HCH_04361"/>
<keyword evidence="6" id="KW-1133">Transmembrane helix</keyword>
<dbReference type="InterPro" id="IPR056412">
    <property type="entry name" value="Ig_CycH"/>
</dbReference>
<keyword evidence="3" id="KW-0201">Cytochrome c-type biogenesis</keyword>
<dbReference type="RefSeq" id="WP_011398134.1">
    <property type="nucleotide sequence ID" value="NC_007645.1"/>
</dbReference>
<keyword evidence="4 5" id="KW-0802">TPR repeat</keyword>